<keyword evidence="2 6" id="KW-0812">Transmembrane</keyword>
<dbReference type="EMBL" id="OX365918">
    <property type="protein sequence ID" value="CAI4062087.1"/>
    <property type="molecule type" value="Genomic_DNA"/>
</dbReference>
<reference evidence="9" key="1">
    <citation type="submission" date="2022-10" db="EMBL/GenBank/DDBJ databases">
        <authorList>
            <person name="Byrne P K."/>
        </authorList>
    </citation>
    <scope>NUCLEOTIDE SEQUENCE</scope>
    <source>
        <strain evidence="9">CBS7001</strain>
    </source>
</reference>
<feature type="transmembrane region" description="Helical" evidence="6">
    <location>
        <begin position="737"/>
        <end position="756"/>
    </location>
</feature>
<dbReference type="InterPro" id="IPR049453">
    <property type="entry name" value="Memb_transporter_dom"/>
</dbReference>
<dbReference type="PANTHER" id="PTHR47804:SF4">
    <property type="entry name" value="AFR661WP"/>
    <property type="match status" value="1"/>
</dbReference>
<dbReference type="InterPro" id="IPR018823">
    <property type="entry name" value="ArAE_2_N"/>
</dbReference>
<gene>
    <name evidence="9" type="primary">SUVC07G1110</name>
    <name evidence="9" type="ORF">SUVC_07G1110</name>
</gene>
<name>A0AA35JHA5_SACUV</name>
<evidence type="ECO:0000256" key="5">
    <source>
        <dbReference type="SAM" id="MobiDB-lite"/>
    </source>
</evidence>
<protein>
    <recommendedName>
        <fullName evidence="11">ER transporter 6TM N-terminal domain-containing protein</fullName>
    </recommendedName>
</protein>
<keyword evidence="4 6" id="KW-0472">Membrane</keyword>
<sequence>MSLKLRLTKFQKLWLYYFPCDRTLAKRICKSTVNSTVAFIFCLIPDIRKHLGAAPAMLPMISVIVHPGRRVGGTIHGAIYCTTGLIFGLAYAIFGRFLAQRCLGSSWDKLTEAQQHVSHYKRYEAGLAVLAVFEVIMLLFHGWMRSVSHYYFGIVFPLFVVVHFAFMDPLNETAGTIAKAYSAPFYLGIAMSIFWNLVLFPEWGTTYLGNTTIDTLNELHKSIDYSINFFIAVDPHNDSQLYSRDPVSLGKLLKMKTSIASKVSNCRLVLHECIYEFTYAYISPTKLKPIISTLENLTVYINGLVNTCQLEFILLARNDNKLKSDDVAALTLPKNKEISFANAEKLLKVIDKLHPVIYSLHRTMSECMYMAKLVLAHAFDVKVSRVHSCSMFKDGNFPTFNNNANNLPNDVDIQNKINDLKNALEECKSKFKSEMLGFDIDIMSPSDEMFLLSSFLLNFRQTANSTLTIMESVKDILVKRQIQEKKGFLRGKRLWFLVLTNYETFSVWLKGDRNSVTENDTLKGTFNAATNGFAHDTVIRRPDYEENQLLSQKVSSNRNFPKDDASLDLPITSEPKRNSSSSSVSSFSPALSLTKTTTFVTRKSSKKRARFSFMSLLISIDDFCKVSRPHFRFAFQVAIALMLASFPMFIPKTRHWYIDYRGTWVGFVCILCLEPSVGGTFWVFFLRAVGVIYGAAWGYLSYVAGVNQTNPYLETVITVFGAVPGFYYLLGSPYVKAAIIEIISIYIVMLAAILPSQDDILTSFAKRCLAVGYGGGVALIVQVFFFPLKAREQLNEEISFVCGCISEMELLYATGLEGEQVVNSMTEDKYKRIEKISTSAKEALARATAYKGLTRQEPRLKGEYTELENVFTQVIFIQKQIIERIDTISLLRKQNGSAVIEEFNSLVYPYRRQMVGSISCLMRALQEAFINKSPLPQFLPSARIAHRRLINKVRQALRIRYPGQISSLSEGAKRLDKKSYFDAEDDDDDDDNDGLIMKINRRGKGNTTASPHEYVLKEKFLSWNASSAASEEIIEYIEELLNLTKILVGVNEFKYGFLSRPLYEDWAAEAVTGFDDFINGKSKPRKTWRNTTPFDGTSVISEENESPQSSNDSQISPDSIGSYEPEHPMAYEESENENRTALNLSRIASHKAGQNTDGLPKTFRNRAFSIASTSGQLPSLSRHSTLGNADPSYLDDDESSDDDLPLALKMVLSHMKDKKD</sequence>
<dbReference type="InterPro" id="IPR023244">
    <property type="entry name" value="Brefeldin_A-sensitivity_4"/>
</dbReference>
<feature type="transmembrane region" description="Helical" evidence="6">
    <location>
        <begin position="77"/>
        <end position="99"/>
    </location>
</feature>
<feature type="transmembrane region" description="Helical" evidence="6">
    <location>
        <begin position="633"/>
        <end position="650"/>
    </location>
</feature>
<evidence type="ECO:0000313" key="9">
    <source>
        <dbReference type="EMBL" id="CAI4062087.1"/>
    </source>
</evidence>
<organism evidence="9 10">
    <name type="scientific">Saccharomyces uvarum</name>
    <name type="common">Yeast</name>
    <name type="synonym">Saccharomyces bayanus var. uvarum</name>
    <dbReference type="NCBI Taxonomy" id="230603"/>
    <lineage>
        <taxon>Eukaryota</taxon>
        <taxon>Fungi</taxon>
        <taxon>Dikarya</taxon>
        <taxon>Ascomycota</taxon>
        <taxon>Saccharomycotina</taxon>
        <taxon>Saccharomycetes</taxon>
        <taxon>Saccharomycetales</taxon>
        <taxon>Saccharomycetaceae</taxon>
        <taxon>Saccharomyces</taxon>
    </lineage>
</organism>
<evidence type="ECO:0000256" key="1">
    <source>
        <dbReference type="ARBA" id="ARBA00004141"/>
    </source>
</evidence>
<feature type="transmembrane region" description="Helical" evidence="6">
    <location>
        <begin position="180"/>
        <end position="200"/>
    </location>
</feature>
<feature type="region of interest" description="Disordered" evidence="5">
    <location>
        <begin position="556"/>
        <end position="587"/>
    </location>
</feature>
<feature type="transmembrane region" description="Helical" evidence="6">
    <location>
        <begin position="684"/>
        <end position="705"/>
    </location>
</feature>
<feature type="transmembrane region" description="Helical" evidence="6">
    <location>
        <begin position="125"/>
        <end position="144"/>
    </location>
</feature>
<evidence type="ECO:0000259" key="8">
    <source>
        <dbReference type="Pfam" id="PF13515"/>
    </source>
</evidence>
<feature type="compositionally biased region" description="Acidic residues" evidence="5">
    <location>
        <begin position="1193"/>
        <end position="1203"/>
    </location>
</feature>
<evidence type="ECO:0008006" key="11">
    <source>
        <dbReference type="Google" id="ProtNLM"/>
    </source>
</evidence>
<feature type="domain" description="Integral membrane bound transporter" evidence="8">
    <location>
        <begin position="656"/>
        <end position="781"/>
    </location>
</feature>
<dbReference type="Pfam" id="PF10337">
    <property type="entry name" value="ArAE_2_N"/>
    <property type="match status" value="1"/>
</dbReference>
<feature type="compositionally biased region" description="Polar residues" evidence="5">
    <location>
        <begin position="1089"/>
        <end position="1119"/>
    </location>
</feature>
<dbReference type="PANTHER" id="PTHR47804">
    <property type="entry name" value="60S RIBOSOMAL PROTEIN L19"/>
    <property type="match status" value="1"/>
</dbReference>
<dbReference type="Proteomes" id="UP001162090">
    <property type="component" value="Chromosome 7"/>
</dbReference>
<proteinExistence type="predicted"/>
<dbReference type="Pfam" id="PF13515">
    <property type="entry name" value="FUSC_2"/>
    <property type="match status" value="1"/>
</dbReference>
<feature type="domain" description="Putative ER transporter 6TM N-terminal" evidence="7">
    <location>
        <begin position="10"/>
        <end position="435"/>
    </location>
</feature>
<dbReference type="AlphaFoldDB" id="A0AA35JHA5"/>
<feature type="region of interest" description="Disordered" evidence="5">
    <location>
        <begin position="1173"/>
        <end position="1203"/>
    </location>
</feature>
<evidence type="ECO:0000313" key="10">
    <source>
        <dbReference type="Proteomes" id="UP001162090"/>
    </source>
</evidence>
<feature type="transmembrane region" description="Helical" evidence="6">
    <location>
        <begin position="768"/>
        <end position="788"/>
    </location>
</feature>
<dbReference type="InterPro" id="IPR052430">
    <property type="entry name" value="IVT-Associated"/>
</dbReference>
<evidence type="ECO:0000256" key="3">
    <source>
        <dbReference type="ARBA" id="ARBA00022989"/>
    </source>
</evidence>
<evidence type="ECO:0000256" key="6">
    <source>
        <dbReference type="SAM" id="Phobius"/>
    </source>
</evidence>
<accession>A0AA35JHA5</accession>
<evidence type="ECO:0000256" key="2">
    <source>
        <dbReference type="ARBA" id="ARBA00022692"/>
    </source>
</evidence>
<comment type="subcellular location">
    <subcellularLocation>
        <location evidence="1">Membrane</location>
        <topology evidence="1">Multi-pass membrane protein</topology>
    </subcellularLocation>
</comment>
<feature type="transmembrane region" description="Helical" evidence="6">
    <location>
        <begin position="712"/>
        <end position="731"/>
    </location>
</feature>
<evidence type="ECO:0000256" key="4">
    <source>
        <dbReference type="ARBA" id="ARBA00023136"/>
    </source>
</evidence>
<feature type="transmembrane region" description="Helical" evidence="6">
    <location>
        <begin position="150"/>
        <end position="168"/>
    </location>
</feature>
<evidence type="ECO:0000259" key="7">
    <source>
        <dbReference type="Pfam" id="PF10337"/>
    </source>
</evidence>
<dbReference type="PRINTS" id="PR02047">
    <property type="entry name" value="BREFELDNASP4"/>
</dbReference>
<feature type="compositionally biased region" description="Polar residues" evidence="5">
    <location>
        <begin position="1173"/>
        <end position="1187"/>
    </location>
</feature>
<keyword evidence="3 6" id="KW-1133">Transmembrane helix</keyword>
<feature type="region of interest" description="Disordered" evidence="5">
    <location>
        <begin position="1085"/>
        <end position="1138"/>
    </location>
</feature>
<dbReference type="GO" id="GO:0016020">
    <property type="term" value="C:membrane"/>
    <property type="evidence" value="ECO:0007669"/>
    <property type="project" value="UniProtKB-SubCell"/>
</dbReference>